<accession>A0A9N9KMX9</accession>
<evidence type="ECO:0000256" key="1">
    <source>
        <dbReference type="SAM" id="Coils"/>
    </source>
</evidence>
<feature type="coiled-coil region" evidence="1">
    <location>
        <begin position="258"/>
        <end position="285"/>
    </location>
</feature>
<protein>
    <submittedName>
        <fullName evidence="2">Uncharacterized protein</fullName>
    </submittedName>
</protein>
<evidence type="ECO:0000313" key="3">
    <source>
        <dbReference type="Proteomes" id="UP000696280"/>
    </source>
</evidence>
<dbReference type="EMBL" id="CAJVRL010000001">
    <property type="protein sequence ID" value="CAG8948917.1"/>
    <property type="molecule type" value="Genomic_DNA"/>
</dbReference>
<dbReference type="Proteomes" id="UP000696280">
    <property type="component" value="Unassembled WGS sequence"/>
</dbReference>
<proteinExistence type="predicted"/>
<dbReference type="AlphaFoldDB" id="A0A9N9KMX9"/>
<name>A0A9N9KMX9_9HELO</name>
<comment type="caution">
    <text evidence="2">The sequence shown here is derived from an EMBL/GenBank/DDBJ whole genome shotgun (WGS) entry which is preliminary data.</text>
</comment>
<gene>
    <name evidence="2" type="ORF">HYFRA_00002044</name>
</gene>
<dbReference type="OrthoDB" id="10324940at2759"/>
<organism evidence="2 3">
    <name type="scientific">Hymenoscyphus fraxineus</name>
    <dbReference type="NCBI Taxonomy" id="746836"/>
    <lineage>
        <taxon>Eukaryota</taxon>
        <taxon>Fungi</taxon>
        <taxon>Dikarya</taxon>
        <taxon>Ascomycota</taxon>
        <taxon>Pezizomycotina</taxon>
        <taxon>Leotiomycetes</taxon>
        <taxon>Helotiales</taxon>
        <taxon>Helotiaceae</taxon>
        <taxon>Hymenoscyphus</taxon>
    </lineage>
</organism>
<keyword evidence="1" id="KW-0175">Coiled coil</keyword>
<feature type="coiled-coil region" evidence="1">
    <location>
        <begin position="21"/>
        <end position="68"/>
    </location>
</feature>
<sequence length="491" mass="56420">MTPGSFVVDDQATDTTKKNELDEVKQQIEETEFKLTQLSLLAAKDSRQKSLEKEVNSIQAELKCVLERLQPSPQARDFVIGKIEFESPALSREDVEAIEAEVQGEKLRLFKNLKELQAKKEEILATYFCHEPRFTFPTSEDSVSPAHVPSVSDIATRPQNSYLGFLFGYFGRTTSKSENLSIEEKQRLENEINTLRASLATLQQIPKVLMCLLCNGAEADFKVTELFKQIEDTREENHEIHLEFLKLIACLAVMPTELSDLERASQNREAMLTEANKNIDFLERRIKLMGPLFDVGKAVRLGHLETVKRIRYDGQFIKLRGTPNKQIIEERNAVAHNGNPVADFSLMTFCKLAPTELDLLWDMYGSPPPERRIFRESLIESIPCNYWKEVAATYGTMFSCYAETRFTQSKEEEMEFKRLHKELLDLYSKYCKESYPEGEPIDSSNSTPTGAVLKNTLKKFEENPVVKKNLEEMRKIADNFSKLERERLRDN</sequence>
<evidence type="ECO:0000313" key="2">
    <source>
        <dbReference type="EMBL" id="CAG8948917.1"/>
    </source>
</evidence>
<feature type="coiled-coil region" evidence="1">
    <location>
        <begin position="178"/>
        <end position="205"/>
    </location>
</feature>
<keyword evidence="3" id="KW-1185">Reference proteome</keyword>
<reference evidence="2" key="1">
    <citation type="submission" date="2021-07" db="EMBL/GenBank/DDBJ databases">
        <authorList>
            <person name="Durling M."/>
        </authorList>
    </citation>
    <scope>NUCLEOTIDE SEQUENCE</scope>
</reference>